<feature type="transmembrane region" description="Helical" evidence="2">
    <location>
        <begin position="96"/>
        <end position="113"/>
    </location>
</feature>
<feature type="domain" description="CBS" evidence="3">
    <location>
        <begin position="194"/>
        <end position="251"/>
    </location>
</feature>
<gene>
    <name evidence="4" type="ORF">HNQ97_003739</name>
</gene>
<dbReference type="SMART" id="SM00116">
    <property type="entry name" value="CBS"/>
    <property type="match status" value="2"/>
</dbReference>
<evidence type="ECO:0000256" key="2">
    <source>
        <dbReference type="SAM" id="Phobius"/>
    </source>
</evidence>
<organism evidence="4 5">
    <name type="scientific">Aminobacter ciceronei</name>
    <dbReference type="NCBI Taxonomy" id="150723"/>
    <lineage>
        <taxon>Bacteria</taxon>
        <taxon>Pseudomonadati</taxon>
        <taxon>Pseudomonadota</taxon>
        <taxon>Alphaproteobacteria</taxon>
        <taxon>Hyphomicrobiales</taxon>
        <taxon>Phyllobacteriaceae</taxon>
        <taxon>Aminobacter</taxon>
    </lineage>
</organism>
<evidence type="ECO:0000256" key="1">
    <source>
        <dbReference type="PROSITE-ProRule" id="PRU00703"/>
    </source>
</evidence>
<keyword evidence="2" id="KW-0472">Membrane</keyword>
<evidence type="ECO:0000259" key="3">
    <source>
        <dbReference type="PROSITE" id="PS51371"/>
    </source>
</evidence>
<dbReference type="Pfam" id="PF00571">
    <property type="entry name" value="CBS"/>
    <property type="match status" value="2"/>
</dbReference>
<dbReference type="PROSITE" id="PS51371">
    <property type="entry name" value="CBS"/>
    <property type="match status" value="1"/>
</dbReference>
<evidence type="ECO:0000313" key="5">
    <source>
        <dbReference type="Proteomes" id="UP000587524"/>
    </source>
</evidence>
<reference evidence="4 5" key="1">
    <citation type="submission" date="2020-08" db="EMBL/GenBank/DDBJ databases">
        <title>Genomic Encyclopedia of Type Strains, Phase IV (KMG-IV): sequencing the most valuable type-strain genomes for metagenomic binning, comparative biology and taxonomic classification.</title>
        <authorList>
            <person name="Goeker M."/>
        </authorList>
    </citation>
    <scope>NUCLEOTIDE SEQUENCE [LARGE SCALE GENOMIC DNA]</scope>
    <source>
        <strain evidence="4 5">DSM 17455</strain>
    </source>
</reference>
<keyword evidence="1" id="KW-0129">CBS domain</keyword>
<keyword evidence="5" id="KW-1185">Reference proteome</keyword>
<dbReference type="PANTHER" id="PTHR33741">
    <property type="entry name" value="TRANSMEMBRANE PROTEIN DDB_G0269096-RELATED"/>
    <property type="match status" value="1"/>
</dbReference>
<dbReference type="Gene3D" id="3.10.580.10">
    <property type="entry name" value="CBS-domain"/>
    <property type="match status" value="2"/>
</dbReference>
<proteinExistence type="predicted"/>
<sequence>MIVAPIGASAVLVFAIPTSPLSQPWPVIGGNVISALVGVAVAAVVGEPVVASALAVSLGLAAMSFTRSLHPPGGAIALTAVIGGPSITALGFEFPFIPVALNAAILVAMGIGFHKLSRRQYPHFPTPAPTNTHLTADVPSQLRVGIQEADVDAVLSRLGETLDIDRGDLNRLLREVSLQASIRSHGPLLCSDIMSRDVVSIHRSAQTNDARALMLRHNLLILPVVDEAGRLAGTVGFREVAMADKYIERSISPAAVASPHDEALGLLPVLTDGQTHAVVIVDADREIVGLVTQTDLLAAVADAAADRFRRAPGPIFYDDGVTSSD</sequence>
<feature type="transmembrane region" description="Helical" evidence="2">
    <location>
        <begin position="73"/>
        <end position="90"/>
    </location>
</feature>
<accession>A0ABR6C9N8</accession>
<keyword evidence="2" id="KW-1133">Transmembrane helix</keyword>
<dbReference type="Pfam" id="PF04982">
    <property type="entry name" value="TM_HPP"/>
    <property type="match status" value="1"/>
</dbReference>
<evidence type="ECO:0000313" key="4">
    <source>
        <dbReference type="EMBL" id="MBA9021730.1"/>
    </source>
</evidence>
<dbReference type="SUPFAM" id="SSF54631">
    <property type="entry name" value="CBS-domain pair"/>
    <property type="match status" value="1"/>
</dbReference>
<dbReference type="InterPro" id="IPR000644">
    <property type="entry name" value="CBS_dom"/>
</dbReference>
<dbReference type="Proteomes" id="UP000587524">
    <property type="component" value="Unassembled WGS sequence"/>
</dbReference>
<keyword evidence="2" id="KW-0812">Transmembrane</keyword>
<dbReference type="InterPro" id="IPR007065">
    <property type="entry name" value="HPP"/>
</dbReference>
<comment type="caution">
    <text evidence="4">The sequence shown here is derived from an EMBL/GenBank/DDBJ whole genome shotgun (WGS) entry which is preliminary data.</text>
</comment>
<dbReference type="InterPro" id="IPR046342">
    <property type="entry name" value="CBS_dom_sf"/>
</dbReference>
<feature type="transmembrane region" description="Helical" evidence="2">
    <location>
        <begin position="32"/>
        <end position="61"/>
    </location>
</feature>
<protein>
    <submittedName>
        <fullName evidence="4">CBS domain-containing membrane protein</fullName>
    </submittedName>
</protein>
<dbReference type="PANTHER" id="PTHR33741:SF5">
    <property type="entry name" value="TRANSMEMBRANE PROTEIN DDB_G0269096-RELATED"/>
    <property type="match status" value="1"/>
</dbReference>
<dbReference type="EMBL" id="JACJHZ010000018">
    <property type="protein sequence ID" value="MBA9021730.1"/>
    <property type="molecule type" value="Genomic_DNA"/>
</dbReference>
<name>A0ABR6C9N8_9HYPH</name>
<dbReference type="InterPro" id="IPR058581">
    <property type="entry name" value="TM_HPP"/>
</dbReference>